<feature type="compositionally biased region" description="Acidic residues" evidence="8">
    <location>
        <begin position="185"/>
        <end position="195"/>
    </location>
</feature>
<comment type="similarity">
    <text evidence="2 7">Belongs to the peptidase M14 family.</text>
</comment>
<dbReference type="PANTHER" id="PTHR11705">
    <property type="entry name" value="PROTEASE FAMILY M14 CARBOXYPEPTIDASE A,B"/>
    <property type="match status" value="1"/>
</dbReference>
<evidence type="ECO:0000256" key="1">
    <source>
        <dbReference type="ARBA" id="ARBA00001947"/>
    </source>
</evidence>
<feature type="active site" description="Proton donor/acceptor" evidence="7">
    <location>
        <position position="650"/>
    </location>
</feature>
<keyword evidence="4" id="KW-0378">Hydrolase</keyword>
<dbReference type="OrthoDB" id="3626597at2759"/>
<dbReference type="GO" id="GO:0008270">
    <property type="term" value="F:zinc ion binding"/>
    <property type="evidence" value="ECO:0007669"/>
    <property type="project" value="InterPro"/>
</dbReference>
<dbReference type="SMART" id="SM00631">
    <property type="entry name" value="Zn_pept"/>
    <property type="match status" value="1"/>
</dbReference>
<name>A0A023BBU6_GRENI</name>
<comment type="caution">
    <text evidence="10">The sequence shown here is derived from an EMBL/GenBank/DDBJ whole genome shotgun (WGS) entry which is preliminary data.</text>
</comment>
<dbReference type="GO" id="GO:0005615">
    <property type="term" value="C:extracellular space"/>
    <property type="evidence" value="ECO:0007669"/>
    <property type="project" value="TreeGrafter"/>
</dbReference>
<keyword evidence="10" id="KW-0121">Carboxypeptidase</keyword>
<evidence type="ECO:0000256" key="3">
    <source>
        <dbReference type="ARBA" id="ARBA00022670"/>
    </source>
</evidence>
<dbReference type="VEuPathDB" id="CryptoDB:GNI_019550"/>
<evidence type="ECO:0000313" key="11">
    <source>
        <dbReference type="Proteomes" id="UP000019763"/>
    </source>
</evidence>
<dbReference type="eggNOG" id="KOG2650">
    <property type="taxonomic scope" value="Eukaryota"/>
</dbReference>
<keyword evidence="5" id="KW-0862">Zinc</keyword>
<dbReference type="EMBL" id="AFNH02000143">
    <property type="protein sequence ID" value="EZG81179.1"/>
    <property type="molecule type" value="Genomic_DNA"/>
</dbReference>
<evidence type="ECO:0000256" key="2">
    <source>
        <dbReference type="ARBA" id="ARBA00005988"/>
    </source>
</evidence>
<reference evidence="10" key="1">
    <citation type="submission" date="2013-12" db="EMBL/GenBank/DDBJ databases">
        <authorList>
            <person name="Omoto C.K."/>
            <person name="Sibley D."/>
            <person name="Venepally P."/>
            <person name="Hadjithomas M."/>
            <person name="Karamycheva S."/>
            <person name="Brunk B."/>
            <person name="Roos D."/>
            <person name="Caler E."/>
            <person name="Lorenzi H."/>
        </authorList>
    </citation>
    <scope>NUCLEOTIDE SEQUENCE</scope>
</reference>
<dbReference type="GeneID" id="22910965"/>
<keyword evidence="3" id="KW-0645">Protease</keyword>
<evidence type="ECO:0000259" key="9">
    <source>
        <dbReference type="PROSITE" id="PS52035"/>
    </source>
</evidence>
<evidence type="ECO:0000256" key="6">
    <source>
        <dbReference type="ARBA" id="ARBA00023049"/>
    </source>
</evidence>
<accession>A0A023BBU6</accession>
<comment type="cofactor">
    <cofactor evidence="1">
        <name>Zn(2+)</name>
        <dbReference type="ChEBI" id="CHEBI:29105"/>
    </cofactor>
</comment>
<evidence type="ECO:0000256" key="5">
    <source>
        <dbReference type="ARBA" id="ARBA00022833"/>
    </source>
</evidence>
<evidence type="ECO:0000256" key="8">
    <source>
        <dbReference type="SAM" id="MobiDB-lite"/>
    </source>
</evidence>
<protein>
    <submittedName>
        <fullName evidence="10">Carboxypeptidase</fullName>
    </submittedName>
</protein>
<organism evidence="10 11">
    <name type="scientific">Gregarina niphandrodes</name>
    <name type="common">Septate eugregarine</name>
    <dbReference type="NCBI Taxonomy" id="110365"/>
    <lineage>
        <taxon>Eukaryota</taxon>
        <taxon>Sar</taxon>
        <taxon>Alveolata</taxon>
        <taxon>Apicomplexa</taxon>
        <taxon>Conoidasida</taxon>
        <taxon>Gregarinasina</taxon>
        <taxon>Eugregarinorida</taxon>
        <taxon>Gregarinidae</taxon>
        <taxon>Gregarina</taxon>
    </lineage>
</organism>
<dbReference type="GO" id="GO:0006508">
    <property type="term" value="P:proteolysis"/>
    <property type="evidence" value="ECO:0007669"/>
    <property type="project" value="UniProtKB-KW"/>
</dbReference>
<dbReference type="RefSeq" id="XP_011134237.1">
    <property type="nucleotide sequence ID" value="XM_011135935.1"/>
</dbReference>
<gene>
    <name evidence="10" type="ORF">GNI_019550</name>
</gene>
<dbReference type="Pfam" id="PF00246">
    <property type="entry name" value="Peptidase_M14"/>
    <property type="match status" value="1"/>
</dbReference>
<keyword evidence="11" id="KW-1185">Reference proteome</keyword>
<evidence type="ECO:0000313" key="10">
    <source>
        <dbReference type="EMBL" id="EZG81179.1"/>
    </source>
</evidence>
<evidence type="ECO:0000256" key="4">
    <source>
        <dbReference type="ARBA" id="ARBA00022801"/>
    </source>
</evidence>
<dbReference type="Gene3D" id="3.40.630.10">
    <property type="entry name" value="Zn peptidases"/>
    <property type="match status" value="1"/>
</dbReference>
<dbReference type="GO" id="GO:0004181">
    <property type="term" value="F:metallocarboxypeptidase activity"/>
    <property type="evidence" value="ECO:0007669"/>
    <property type="project" value="InterPro"/>
</dbReference>
<keyword evidence="6" id="KW-0482">Metalloprotease</keyword>
<dbReference type="PROSITE" id="PS52035">
    <property type="entry name" value="PEPTIDASE_M14"/>
    <property type="match status" value="1"/>
</dbReference>
<feature type="domain" description="Peptidase M14" evidence="9">
    <location>
        <begin position="346"/>
        <end position="673"/>
    </location>
</feature>
<dbReference type="Proteomes" id="UP000019763">
    <property type="component" value="Unassembled WGS sequence"/>
</dbReference>
<feature type="region of interest" description="Disordered" evidence="8">
    <location>
        <begin position="145"/>
        <end position="195"/>
    </location>
</feature>
<sequence>MRLFFLWGFVKGGIQELFNDGIGHHAYGFPSYEEVFEALDHLEGSNPLFITKIPIGLSYQCRVIWSYLVSTKGIQDPKVYANSTSFMQYALMKSIAEEESIARCSKEVRQGGGERRQQRDFLWLSSHLDAVDRFFKSRDSEDRVVTIDPASPEVDASPEPDGNPQLDVYAGPDGNPGLDGNAGPDAEDPENDPDAIEENSAQLEGQQFAGRGQSAPVRGLFATLSTRFWRMPWTSVPRSLTSYSVTEQGAFREEHHNPSGYNVWGYNPRWNNPGAYGPRGYAGARGYGTGRPRGYRPWIAPGRPTSYVSSTGYGGSPGYGDSTAPWTRDLQSLSQRRLRGVPAEVKPSRLSVFLRRLGVFRQDPFIRGFRLKSNTWSGPRVNSAGRTVEKVEAPAEAQAVADKSLWLKRLDVFGYADRGRVLMTALHHAREPTSLTASFTVFYGIVDSLNKLALDPAVGRSDPEDGLVSQNALGSLMSGRDIVFVPFVNPDGYRAIELTRNPMIRKNQRPTCTNNPTNSTALLNGIDLNRNYGSTFVREHSPCHTEEYEGTHAFSEPETRAIRRLTRLFRPQIALNFHAYGDLWTRPWNCCSNRTLSRRDKQIFTEIAQSLHGIESFGSAPELKQLGYVATGESDDWMMEEYGTISMSPEIGPEEHEFYPKTFSVVKDINRDNFNRTINVITKAGSELNMLLELCSPRRNQLSIVNSGLMDTGHIALVYSKLPGKEAEVAAQLIDHVKVSTANQVTGDQVTGDQVIDNAAVSPSNFTSFINVNVPITDVSARYRPFAWTAVPGEPEVLEIDNISARASFTDPKLQLEEGAAYQFCVYNLSAEDGDYEAGAKGRQPEIQVGFKTRRHVAKSPASRPLVTPAVIDDKKLDTRNTVRSNFGGQKRDTGVDQYWEGGQRASLATLIMGYQCGTISNLGCSTDGAFLYVPLSVNLLTTAQ</sequence>
<dbReference type="InterPro" id="IPR000834">
    <property type="entry name" value="Peptidase_M14"/>
</dbReference>
<dbReference type="SUPFAM" id="SSF53187">
    <property type="entry name" value="Zn-dependent exopeptidases"/>
    <property type="match status" value="1"/>
</dbReference>
<proteinExistence type="inferred from homology"/>
<dbReference type="PANTHER" id="PTHR11705:SF143">
    <property type="entry name" value="SLL0236 PROTEIN"/>
    <property type="match status" value="1"/>
</dbReference>
<dbReference type="AlphaFoldDB" id="A0A023BBU6"/>
<evidence type="ECO:0000256" key="7">
    <source>
        <dbReference type="PROSITE-ProRule" id="PRU01379"/>
    </source>
</evidence>